<dbReference type="EMBL" id="RBRE01000085">
    <property type="protein sequence ID" value="RMQ41671.1"/>
    <property type="molecule type" value="Genomic_DNA"/>
</dbReference>
<organism evidence="1 2">
    <name type="scientific">Pseudomonas cichorii</name>
    <dbReference type="NCBI Taxonomy" id="36746"/>
    <lineage>
        <taxon>Bacteria</taxon>
        <taxon>Pseudomonadati</taxon>
        <taxon>Pseudomonadota</taxon>
        <taxon>Gammaproteobacteria</taxon>
        <taxon>Pseudomonadales</taxon>
        <taxon>Pseudomonadaceae</taxon>
        <taxon>Pseudomonas</taxon>
    </lineage>
</organism>
<comment type="caution">
    <text evidence="1">The sequence shown here is derived from an EMBL/GenBank/DDBJ whole genome shotgun (WGS) entry which is preliminary data.</text>
</comment>
<dbReference type="Proteomes" id="UP000277236">
    <property type="component" value="Unassembled WGS sequence"/>
</dbReference>
<sequence length="641" mass="69144">MQNNMESITMSPLTPLNQLDDLEKPTIPAALENGVLPIEYLDKPVIITFTVWEGARPGYMYQLIWNDMNAGPQKTILNEVPGDKLTLEIPVALLTEGVHSVAYETNNPESLIKNRSAKTRLEIDRTAPGNPQLGPILFPPFVDDGLTSPELELVHNVLRGSIASYSGMKEGDVIRTYWNRIPGPITMVNKDDMGLQRVNVDFVRSFLETIGDIEAPVYYTVTDQAGNVSMDSEARQVKLQLSVLPPLPLPIVKEANGDTLDPANTINGATVQIGTAASLAVNDRITVQWQGPKGSDTEEKIITSADVGRIQELLFSAALVNANAGQTIHVFYTVNRTNGVVQQSEPLALKVVDTRIELPAPTMDSVGADGVVIPSKIPESGAIVRVAYKGMSTGDSVVVNWRGSTTYDTPSQVVGSNTELQFNIAKALIVASNAATVTYTVTRAGTAALSSTLWLKIRKELEFDTSPVTLKGKVYLLPGYPDLLPAMPSGTTIQRTASGGQAPYFYRSSDPLVAKVDNHGLTSARGKGTATISVTDSLGTTKSYQVSVTGVVHCLGIGAGSFSRMTSAAEAQGARIPSIYELNEIHSAYGRSWPMGHGNYWSNTVAMTNLVGWKWYYVKNLVTGADFKLLHHNASLGVAIR</sequence>
<dbReference type="SUPFAM" id="SSF49373">
    <property type="entry name" value="Invasin/intimin cell-adhesion fragments"/>
    <property type="match status" value="1"/>
</dbReference>
<dbReference type="InterPro" id="IPR008964">
    <property type="entry name" value="Invasin/intimin_cell_adhesion"/>
</dbReference>
<name>A0A3M4LKZ9_PSECI</name>
<dbReference type="AlphaFoldDB" id="A0A3M4LKZ9"/>
<reference evidence="1 2" key="1">
    <citation type="submission" date="2018-08" db="EMBL/GenBank/DDBJ databases">
        <title>Recombination of ecologically and evolutionarily significant loci maintains genetic cohesion in the Pseudomonas syringae species complex.</title>
        <authorList>
            <person name="Dillon M."/>
            <person name="Thakur S."/>
            <person name="Almeida R.N.D."/>
            <person name="Weir B.S."/>
            <person name="Guttman D.S."/>
        </authorList>
    </citation>
    <scope>NUCLEOTIDE SEQUENCE [LARGE SCALE GENOMIC DNA]</scope>
    <source>
        <strain evidence="1 2">ICMP 3353</strain>
    </source>
</reference>
<evidence type="ECO:0000313" key="1">
    <source>
        <dbReference type="EMBL" id="RMQ41671.1"/>
    </source>
</evidence>
<gene>
    <name evidence="1" type="ORF">ALQ04_00506</name>
</gene>
<evidence type="ECO:0008006" key="3">
    <source>
        <dbReference type="Google" id="ProtNLM"/>
    </source>
</evidence>
<proteinExistence type="predicted"/>
<dbReference type="Gene3D" id="2.60.40.1080">
    <property type="match status" value="1"/>
</dbReference>
<accession>A0A3M4LKZ9</accession>
<evidence type="ECO:0000313" key="2">
    <source>
        <dbReference type="Proteomes" id="UP000277236"/>
    </source>
</evidence>
<protein>
    <recommendedName>
        <fullName evidence="3">BIG2 domain-containing protein</fullName>
    </recommendedName>
</protein>